<keyword evidence="3" id="KW-1185">Reference proteome</keyword>
<accession>A0AAX4MWX7</accession>
<feature type="region of interest" description="Disordered" evidence="1">
    <location>
        <begin position="40"/>
        <end position="84"/>
    </location>
</feature>
<evidence type="ECO:0000313" key="3">
    <source>
        <dbReference type="Proteomes" id="UP001433872"/>
    </source>
</evidence>
<feature type="compositionally biased region" description="Gly residues" evidence="1">
    <location>
        <begin position="75"/>
        <end position="84"/>
    </location>
</feature>
<dbReference type="Proteomes" id="UP001433872">
    <property type="component" value="Segment"/>
</dbReference>
<protein>
    <submittedName>
        <fullName evidence="2">Uncharacterized protein</fullName>
    </submittedName>
</protein>
<organism evidence="2 3">
    <name type="scientific">Pseudomonas phage vB_PpuM-KoPa-4</name>
    <dbReference type="NCBI Taxonomy" id="3132618"/>
    <lineage>
        <taxon>Viruses</taxon>
        <taxon>Duplodnaviria</taxon>
        <taxon>Heunggongvirae</taxon>
        <taxon>Uroviricota</taxon>
        <taxon>Caudoviricetes</taxon>
        <taxon>Vandenendeviridae</taxon>
        <taxon>Gorskivirinae</taxon>
        <taxon>Tartuvirus</taxon>
        <taxon>Tartuvirus kopa4</taxon>
    </lineage>
</organism>
<evidence type="ECO:0000313" key="2">
    <source>
        <dbReference type="EMBL" id="WYV99235.1"/>
    </source>
</evidence>
<reference evidence="2" key="1">
    <citation type="submission" date="2024-03" db="EMBL/GenBank/DDBJ databases">
        <title>Isolation and characterization of a phage collection against Pseudomonas putida.</title>
        <authorList>
            <person name="Brauer A."/>
            <person name="Rosendahl S."/>
            <person name="Kangsep A."/>
            <person name="Rikberg R."/>
            <person name="Lewanczyk A.C."/>
            <person name="Horak R."/>
            <person name="Tamman H."/>
        </authorList>
    </citation>
    <scope>NUCLEOTIDE SEQUENCE</scope>
</reference>
<gene>
    <name evidence="2" type="ORF">KoPa4_00067</name>
</gene>
<dbReference type="EMBL" id="PP496414">
    <property type="protein sequence ID" value="WYV99235.1"/>
    <property type="molecule type" value="Genomic_DNA"/>
</dbReference>
<proteinExistence type="predicted"/>
<evidence type="ECO:0000256" key="1">
    <source>
        <dbReference type="SAM" id="MobiDB-lite"/>
    </source>
</evidence>
<name>A0AAX4MWX7_9CAUD</name>
<sequence>MTPENFALWLQGYVELNGTTPTTQQWQIIKDHLKEVFDKRTPNRDNGVQQGPVTDQLARPPEFRMPTIGWNGTRQPGGIGPIIC</sequence>
<feature type="compositionally biased region" description="Polar residues" evidence="1">
    <location>
        <begin position="44"/>
        <end position="53"/>
    </location>
</feature>